<evidence type="ECO:0000256" key="6">
    <source>
        <dbReference type="ARBA" id="ARBA00022617"/>
    </source>
</evidence>
<accession>A0A2B7Y0Z6</accession>
<comment type="similarity">
    <text evidence="3">Belongs to the RBT5 family.</text>
</comment>
<evidence type="ECO:0000256" key="13">
    <source>
        <dbReference type="ARBA" id="ARBA00023180"/>
    </source>
</evidence>
<evidence type="ECO:0000313" key="20">
    <source>
        <dbReference type="Proteomes" id="UP000224634"/>
    </source>
</evidence>
<dbReference type="AlphaFoldDB" id="A0A2B7Y0Z6"/>
<sequence>MKVAAVSLALTGIFAIVSAQGGLGGMPKCAQDCALGAIPEECGIDVKCICEADAFLNAITCCVAENCSPEDQKKTIDFAKGICATAQVTNIPDSAICKSGAAPTGTESTAVSSSASVSSTQAAATTTSGTAATQTSSSPTTEESGSAETSGGAPSETSNAAVPISQNANGAIAALAAVALALV</sequence>
<evidence type="ECO:0000256" key="16">
    <source>
        <dbReference type="SAM" id="MobiDB-lite"/>
    </source>
</evidence>
<evidence type="ECO:0000256" key="11">
    <source>
        <dbReference type="ARBA" id="ARBA00023136"/>
    </source>
</evidence>
<dbReference type="Pfam" id="PF05730">
    <property type="entry name" value="CFEM"/>
    <property type="match status" value="1"/>
</dbReference>
<keyword evidence="20" id="KW-1185">Reference proteome</keyword>
<evidence type="ECO:0000256" key="17">
    <source>
        <dbReference type="SAM" id="SignalP"/>
    </source>
</evidence>
<keyword evidence="5" id="KW-0964">Secreted</keyword>
<keyword evidence="12 15" id="KW-1015">Disulfide bond</keyword>
<evidence type="ECO:0000256" key="12">
    <source>
        <dbReference type="ARBA" id="ARBA00023157"/>
    </source>
</evidence>
<dbReference type="OrthoDB" id="3065412at2759"/>
<feature type="compositionally biased region" description="Low complexity" evidence="16">
    <location>
        <begin position="122"/>
        <end position="156"/>
    </location>
</feature>
<comment type="caution">
    <text evidence="19">The sequence shown here is derived from an EMBL/GenBank/DDBJ whole genome shotgun (WGS) entry which is preliminary data.</text>
</comment>
<feature type="region of interest" description="Disordered" evidence="16">
    <location>
        <begin position="122"/>
        <end position="160"/>
    </location>
</feature>
<dbReference type="PROSITE" id="PS52012">
    <property type="entry name" value="CFEM"/>
    <property type="match status" value="1"/>
</dbReference>
<keyword evidence="8 15" id="KW-0479">Metal-binding</keyword>
<comment type="caution">
    <text evidence="15">Lacks conserved residue(s) required for the propagation of feature annotation.</text>
</comment>
<keyword evidence="14" id="KW-0449">Lipoprotein</keyword>
<feature type="chain" id="PRO_5012654247" description="CFEM domain-containing protein" evidence="17">
    <location>
        <begin position="20"/>
        <end position="183"/>
    </location>
</feature>
<feature type="domain" description="CFEM" evidence="18">
    <location>
        <begin position="1"/>
        <end position="111"/>
    </location>
</feature>
<dbReference type="Proteomes" id="UP000224634">
    <property type="component" value="Unassembled WGS sequence"/>
</dbReference>
<proteinExistence type="inferred from homology"/>
<dbReference type="PANTHER" id="PTHR37928:SF2">
    <property type="entry name" value="GPI ANCHORED CFEM DOMAIN PROTEIN (AFU_ORTHOLOGUE AFUA_6G10580)"/>
    <property type="match status" value="1"/>
</dbReference>
<evidence type="ECO:0000256" key="1">
    <source>
        <dbReference type="ARBA" id="ARBA00004609"/>
    </source>
</evidence>
<dbReference type="InterPro" id="IPR051735">
    <property type="entry name" value="CFEM_domain"/>
</dbReference>
<evidence type="ECO:0000256" key="8">
    <source>
        <dbReference type="ARBA" id="ARBA00022723"/>
    </source>
</evidence>
<evidence type="ECO:0000256" key="14">
    <source>
        <dbReference type="ARBA" id="ARBA00023288"/>
    </source>
</evidence>
<feature type="disulfide bond" evidence="15">
    <location>
        <begin position="50"/>
        <end position="83"/>
    </location>
</feature>
<dbReference type="GO" id="GO:0005886">
    <property type="term" value="C:plasma membrane"/>
    <property type="evidence" value="ECO:0007669"/>
    <property type="project" value="UniProtKB-SubCell"/>
</dbReference>
<evidence type="ECO:0000313" key="19">
    <source>
        <dbReference type="EMBL" id="PGH14839.1"/>
    </source>
</evidence>
<dbReference type="GO" id="GO:0046872">
    <property type="term" value="F:metal ion binding"/>
    <property type="evidence" value="ECO:0007669"/>
    <property type="project" value="UniProtKB-UniRule"/>
</dbReference>
<organism evidence="19 20">
    <name type="scientific">Polytolypa hystricis (strain UAMH7299)</name>
    <dbReference type="NCBI Taxonomy" id="1447883"/>
    <lineage>
        <taxon>Eukaryota</taxon>
        <taxon>Fungi</taxon>
        <taxon>Dikarya</taxon>
        <taxon>Ascomycota</taxon>
        <taxon>Pezizomycotina</taxon>
        <taxon>Eurotiomycetes</taxon>
        <taxon>Eurotiomycetidae</taxon>
        <taxon>Onygenales</taxon>
        <taxon>Onygenales incertae sedis</taxon>
        <taxon>Polytolypa</taxon>
    </lineage>
</organism>
<evidence type="ECO:0000256" key="10">
    <source>
        <dbReference type="ARBA" id="ARBA00023004"/>
    </source>
</evidence>
<dbReference type="PANTHER" id="PTHR37928">
    <property type="entry name" value="CFEM DOMAIN PROTEIN (AFU_ORTHOLOGUE AFUA_6G14090)"/>
    <property type="match status" value="1"/>
</dbReference>
<evidence type="ECO:0000259" key="18">
    <source>
        <dbReference type="PROSITE" id="PS52012"/>
    </source>
</evidence>
<dbReference type="EMBL" id="PDNA01000089">
    <property type="protein sequence ID" value="PGH14839.1"/>
    <property type="molecule type" value="Genomic_DNA"/>
</dbReference>
<dbReference type="SMART" id="SM00747">
    <property type="entry name" value="CFEM"/>
    <property type="match status" value="1"/>
</dbReference>
<keyword evidence="6 15" id="KW-0349">Heme</keyword>
<evidence type="ECO:0000256" key="15">
    <source>
        <dbReference type="PROSITE-ProRule" id="PRU01356"/>
    </source>
</evidence>
<keyword evidence="11" id="KW-0472">Membrane</keyword>
<dbReference type="GO" id="GO:0098552">
    <property type="term" value="C:side of membrane"/>
    <property type="evidence" value="ECO:0007669"/>
    <property type="project" value="UniProtKB-KW"/>
</dbReference>
<evidence type="ECO:0000256" key="2">
    <source>
        <dbReference type="ARBA" id="ARBA00004613"/>
    </source>
</evidence>
<evidence type="ECO:0000256" key="4">
    <source>
        <dbReference type="ARBA" id="ARBA00022475"/>
    </source>
</evidence>
<name>A0A2B7Y0Z6_POLH7</name>
<keyword evidence="9 17" id="KW-0732">Signal</keyword>
<evidence type="ECO:0000256" key="5">
    <source>
        <dbReference type="ARBA" id="ARBA00022525"/>
    </source>
</evidence>
<evidence type="ECO:0000256" key="3">
    <source>
        <dbReference type="ARBA" id="ARBA00010031"/>
    </source>
</evidence>
<reference evidence="19 20" key="1">
    <citation type="submission" date="2017-10" db="EMBL/GenBank/DDBJ databases">
        <title>Comparative genomics in systemic dimorphic fungi from Ajellomycetaceae.</title>
        <authorList>
            <person name="Munoz J.F."/>
            <person name="Mcewen J.G."/>
            <person name="Clay O.K."/>
            <person name="Cuomo C.A."/>
        </authorList>
    </citation>
    <scope>NUCLEOTIDE SEQUENCE [LARGE SCALE GENOMIC DNA]</scope>
    <source>
        <strain evidence="19 20">UAMH7299</strain>
    </source>
</reference>
<keyword evidence="4" id="KW-1003">Cell membrane</keyword>
<keyword evidence="10 15" id="KW-0408">Iron</keyword>
<evidence type="ECO:0000256" key="7">
    <source>
        <dbReference type="ARBA" id="ARBA00022622"/>
    </source>
</evidence>
<protein>
    <recommendedName>
        <fullName evidence="18">CFEM domain-containing protein</fullName>
    </recommendedName>
</protein>
<keyword evidence="13" id="KW-0325">Glycoprotein</keyword>
<dbReference type="InterPro" id="IPR008427">
    <property type="entry name" value="Extracellular_membr_CFEM_dom"/>
</dbReference>
<feature type="binding site" description="axial binding residue" evidence="15">
    <location>
        <position position="45"/>
    </location>
    <ligand>
        <name>heme</name>
        <dbReference type="ChEBI" id="CHEBI:30413"/>
    </ligand>
    <ligandPart>
        <name>Fe</name>
        <dbReference type="ChEBI" id="CHEBI:18248"/>
    </ligandPart>
</feature>
<dbReference type="STRING" id="1447883.A0A2B7Y0Z6"/>
<feature type="signal peptide" evidence="17">
    <location>
        <begin position="1"/>
        <end position="19"/>
    </location>
</feature>
<gene>
    <name evidence="19" type="ORF">AJ80_05765</name>
</gene>
<dbReference type="GO" id="GO:0005576">
    <property type="term" value="C:extracellular region"/>
    <property type="evidence" value="ECO:0007669"/>
    <property type="project" value="UniProtKB-SubCell"/>
</dbReference>
<evidence type="ECO:0000256" key="9">
    <source>
        <dbReference type="ARBA" id="ARBA00022729"/>
    </source>
</evidence>
<comment type="subcellular location">
    <subcellularLocation>
        <location evidence="1">Cell membrane</location>
        <topology evidence="1">Lipid-anchor</topology>
        <topology evidence="1">GPI-anchor</topology>
    </subcellularLocation>
    <subcellularLocation>
        <location evidence="2">Secreted</location>
    </subcellularLocation>
</comment>
<keyword evidence="7" id="KW-0336">GPI-anchor</keyword>